<feature type="domain" description="Neprosin PEP catalytic" evidence="1">
    <location>
        <begin position="125"/>
        <end position="381"/>
    </location>
</feature>
<organism evidence="2 3">
    <name type="scientific">Papaver somniferum</name>
    <name type="common">Opium poppy</name>
    <dbReference type="NCBI Taxonomy" id="3469"/>
    <lineage>
        <taxon>Eukaryota</taxon>
        <taxon>Viridiplantae</taxon>
        <taxon>Streptophyta</taxon>
        <taxon>Embryophyta</taxon>
        <taxon>Tracheophyta</taxon>
        <taxon>Spermatophyta</taxon>
        <taxon>Magnoliopsida</taxon>
        <taxon>Ranunculales</taxon>
        <taxon>Papaveraceae</taxon>
        <taxon>Papaveroideae</taxon>
        <taxon>Papaver</taxon>
    </lineage>
</organism>
<dbReference type="Pfam" id="PF14365">
    <property type="entry name" value="Neprosin_AP"/>
    <property type="match status" value="1"/>
</dbReference>
<accession>A0A4Y7LBH3</accession>
<protein>
    <recommendedName>
        <fullName evidence="1">Neprosin PEP catalytic domain-containing protein</fullName>
    </recommendedName>
</protein>
<dbReference type="Proteomes" id="UP000316621">
    <property type="component" value="Chromosome 10"/>
</dbReference>
<dbReference type="EMBL" id="CM010724">
    <property type="protein sequence ID" value="RZC82032.1"/>
    <property type="molecule type" value="Genomic_DNA"/>
</dbReference>
<evidence type="ECO:0000313" key="2">
    <source>
        <dbReference type="EMBL" id="RZC82032.1"/>
    </source>
</evidence>
<dbReference type="PROSITE" id="PS52045">
    <property type="entry name" value="NEPROSIN_PEP_CD"/>
    <property type="match status" value="1"/>
</dbReference>
<dbReference type="Pfam" id="PF03080">
    <property type="entry name" value="Neprosin"/>
    <property type="match status" value="1"/>
</dbReference>
<proteinExistence type="predicted"/>
<dbReference type="PANTHER" id="PTHR31589">
    <property type="entry name" value="PROTEIN, PUTATIVE (DUF239)-RELATED-RELATED"/>
    <property type="match status" value="1"/>
</dbReference>
<dbReference type="Gramene" id="RZC82032">
    <property type="protein sequence ID" value="RZC82032"/>
    <property type="gene ID" value="C5167_044604"/>
</dbReference>
<dbReference type="OMA" id="NWIDFAG"/>
<evidence type="ECO:0000259" key="1">
    <source>
        <dbReference type="PROSITE" id="PS52045"/>
    </source>
</evidence>
<dbReference type="Gene3D" id="3.90.1320.10">
    <property type="entry name" value="Outer-capsid protein sigma 3, large lobe"/>
    <property type="match status" value="1"/>
</dbReference>
<dbReference type="PANTHER" id="PTHR31589:SF233">
    <property type="entry name" value="PROTEIN, PUTATIVE (DUF239)-RELATED"/>
    <property type="match status" value="1"/>
</dbReference>
<dbReference type="InterPro" id="IPR004314">
    <property type="entry name" value="Neprosin"/>
</dbReference>
<gene>
    <name evidence="2" type="ORF">C5167_044604</name>
</gene>
<dbReference type="InterPro" id="IPR025521">
    <property type="entry name" value="Neprosin_propep"/>
</dbReference>
<name>A0A4Y7LBH3_PAPSO</name>
<reference evidence="2 3" key="1">
    <citation type="journal article" date="2018" name="Science">
        <title>The opium poppy genome and morphinan production.</title>
        <authorList>
            <person name="Guo L."/>
            <person name="Winzer T."/>
            <person name="Yang X."/>
            <person name="Li Y."/>
            <person name="Ning Z."/>
            <person name="He Z."/>
            <person name="Teodor R."/>
            <person name="Lu Y."/>
            <person name="Bowser T.A."/>
            <person name="Graham I.A."/>
            <person name="Ye K."/>
        </authorList>
    </citation>
    <scope>NUCLEOTIDE SEQUENCE [LARGE SCALE GENOMIC DNA]</scope>
    <source>
        <strain evidence="3">cv. HN1</strain>
        <tissue evidence="2">Leaves</tissue>
    </source>
</reference>
<dbReference type="AlphaFoldDB" id="A0A4Y7LBH3"/>
<sequence>MEEGDNGCLYCLFYPSFFSSNFNNHVDGKQSISKTEEDDTEIERKLRILNKNPIKTITTKIGDIIDCIDIYKQPAFDNPLLKNHKIQMNPDSIPGEMTNKVTSSSSIFGGIQKERCPLGTVPIRRTTKEDLFVFVEEVVEGKQYFGGTAYMSLHDLSVFRDEFSTSQIWLINGPTEQINSIEFGIMHDPLLFGDSRARLFSSWTADGHQTTGCYNMMCPGFVQVNRAVTFGQQFQSSIYGKVSYEYSFIVRRAAISKDRWLSIGLSAETSEPIGYWPKELFTHLAKSASTVRHGGFASARSKTSTPPMGNGFLPQLTDFKKTAFMVKMMYVNETGHMVNLDRNSMHTHRREKPECYDIMLDGPLGDFDITMVYGGPGGICT</sequence>
<evidence type="ECO:0000313" key="3">
    <source>
        <dbReference type="Proteomes" id="UP000316621"/>
    </source>
</evidence>
<dbReference type="InterPro" id="IPR053168">
    <property type="entry name" value="Glutamic_endopeptidase"/>
</dbReference>
<keyword evidence="3" id="KW-1185">Reference proteome</keyword>